<name>A0A1Y0AYP1_9LAMI</name>
<reference evidence="2" key="1">
    <citation type="submission" date="2017-03" db="EMBL/GenBank/DDBJ databases">
        <title>The mitochondrial genome of the carnivorous plant Utricularia reniformis (Lentibulariaceae): structure, comparative analysis and evolutionary landmarks.</title>
        <authorList>
            <person name="Silva S.R."/>
            <person name="Alvarenga D.O."/>
            <person name="Michael T.P."/>
            <person name="Miranda V.F.O."/>
            <person name="Varani A.M."/>
        </authorList>
    </citation>
    <scope>NUCLEOTIDE SEQUENCE</scope>
</reference>
<evidence type="ECO:0000313" key="2">
    <source>
        <dbReference type="EMBL" id="ART30276.1"/>
    </source>
</evidence>
<organism evidence="2">
    <name type="scientific">Utricularia reniformis</name>
    <dbReference type="NCBI Taxonomy" id="192314"/>
    <lineage>
        <taxon>Eukaryota</taxon>
        <taxon>Viridiplantae</taxon>
        <taxon>Streptophyta</taxon>
        <taxon>Embryophyta</taxon>
        <taxon>Tracheophyta</taxon>
        <taxon>Spermatophyta</taxon>
        <taxon>Magnoliopsida</taxon>
        <taxon>eudicotyledons</taxon>
        <taxon>Gunneridae</taxon>
        <taxon>Pentapetalae</taxon>
        <taxon>asterids</taxon>
        <taxon>lamiids</taxon>
        <taxon>Lamiales</taxon>
        <taxon>Lentibulariaceae</taxon>
        <taxon>Utricularia</taxon>
    </lineage>
</organism>
<geneLocation type="mitochondrion" evidence="2"/>
<feature type="transmembrane region" description="Helical" evidence="1">
    <location>
        <begin position="38"/>
        <end position="59"/>
    </location>
</feature>
<keyword evidence="1" id="KW-1133">Transmembrane helix</keyword>
<dbReference type="EMBL" id="KY774314">
    <property type="protein sequence ID" value="ART30276.1"/>
    <property type="molecule type" value="Genomic_DNA"/>
</dbReference>
<dbReference type="AlphaFoldDB" id="A0A1Y0AYP1"/>
<protein>
    <submittedName>
        <fullName evidence="2">Uncharacterized protein</fullName>
    </submittedName>
</protein>
<proteinExistence type="predicted"/>
<keyword evidence="1" id="KW-0472">Membrane</keyword>
<sequence>MSILKYPDSKIDPLSTPESGVPLLRLLLLRYTRVRPSLLITLFSLCRIMKLVLLMYPYIYHPPLSNLLHIPNLAQHYPVHQIRLLPLHLTYLILTFPSQRPPQLS</sequence>
<keyword evidence="1" id="KW-0812">Transmembrane</keyword>
<evidence type="ECO:0000256" key="1">
    <source>
        <dbReference type="SAM" id="Phobius"/>
    </source>
</evidence>
<accession>A0A1Y0AYP1</accession>
<gene>
    <name evidence="2" type="ORF">AEK19_MT0383</name>
</gene>
<keyword evidence="2" id="KW-0496">Mitochondrion</keyword>